<sequence>MRAVLVSALCAIYLYGSNDPQAIVNEVAKLRQKYEECRQAQNSLSPSDAAVKIQGYQKRLAVLENQIKQRENEMLQIKKQKTEMERDLSQKQGVIRSMEKSLTTKDQQYRQTVTQKEALAKEANAVKVGKIERESMKNALLKAKADLEKLEKSMGKNDKEVIVLRASLATAKAEIEKLRAQPLAQGQNTAKLPVNVPAPVDQTPKIKALQSELAKANALITQLQKAPVQSAVQEKIVIKTVEPTEKIVALQRQLASAQATISNLQKGVKTVTQEKIVEKVVYKDRPVIQEKIVTKVVEPTEKIAALKRELSNAQLTIANLKKGSSPKVVVQEKVVEKVVYKDRPVTVEKVAAKAVNPTEQLNKALHQKLAQNETQTAKLKAPATQKLTPPKETKLAAAAVPAKAQKVSQATKTPVNTPSETPKKSSPSAYRMAKNAPIYSAPGGSVIDTWEERRSFTSGTASNGWVKITGYFVNRVWQRADQDMWVKESDVIKR</sequence>
<dbReference type="HOGENOM" id="CLU_594084_0_0_7"/>
<gene>
    <name evidence="3" type="ordered locus">Sulku_1115</name>
</gene>
<feature type="region of interest" description="Disordered" evidence="2">
    <location>
        <begin position="398"/>
        <end position="429"/>
    </location>
</feature>
<dbReference type="EMBL" id="CP002355">
    <property type="protein sequence ID" value="ADR33778.1"/>
    <property type="molecule type" value="Genomic_DNA"/>
</dbReference>
<accession>E4TWG0</accession>
<dbReference type="RefSeq" id="WP_013459975.1">
    <property type="nucleotide sequence ID" value="NC_014762.1"/>
</dbReference>
<evidence type="ECO:0000313" key="4">
    <source>
        <dbReference type="Proteomes" id="UP000008721"/>
    </source>
</evidence>
<keyword evidence="1" id="KW-0175">Coiled coil</keyword>
<evidence type="ECO:0000256" key="1">
    <source>
        <dbReference type="SAM" id="Coils"/>
    </source>
</evidence>
<feature type="coiled-coil region" evidence="1">
    <location>
        <begin position="53"/>
        <end position="87"/>
    </location>
</feature>
<dbReference type="eggNOG" id="COG3206">
    <property type="taxonomic scope" value="Bacteria"/>
</dbReference>
<feature type="coiled-coil region" evidence="1">
    <location>
        <begin position="133"/>
        <end position="181"/>
    </location>
</feature>
<dbReference type="AlphaFoldDB" id="E4TWG0"/>
<evidence type="ECO:0000313" key="3">
    <source>
        <dbReference type="EMBL" id="ADR33778.1"/>
    </source>
</evidence>
<keyword evidence="4" id="KW-1185">Reference proteome</keyword>
<dbReference type="OrthoDB" id="5334855at2"/>
<feature type="compositionally biased region" description="Low complexity" evidence="2">
    <location>
        <begin position="398"/>
        <end position="410"/>
    </location>
</feature>
<proteinExistence type="predicted"/>
<feature type="compositionally biased region" description="Low complexity" evidence="2">
    <location>
        <begin position="417"/>
        <end position="428"/>
    </location>
</feature>
<dbReference type="Proteomes" id="UP000008721">
    <property type="component" value="Chromosome"/>
</dbReference>
<name>E4TWG0_SULKY</name>
<organism evidence="3 4">
    <name type="scientific">Sulfuricurvum kujiense (strain ATCC BAA-921 / DSM 16994 / JCM 11577 / YK-1)</name>
    <dbReference type="NCBI Taxonomy" id="709032"/>
    <lineage>
        <taxon>Bacteria</taxon>
        <taxon>Pseudomonadati</taxon>
        <taxon>Campylobacterota</taxon>
        <taxon>Epsilonproteobacteria</taxon>
        <taxon>Campylobacterales</taxon>
        <taxon>Sulfurimonadaceae</taxon>
        <taxon>Sulfuricurvum</taxon>
    </lineage>
</organism>
<feature type="coiled-coil region" evidence="1">
    <location>
        <begin position="206"/>
        <end position="267"/>
    </location>
</feature>
<dbReference type="STRING" id="709032.Sulku_1115"/>
<dbReference type="KEGG" id="sku:Sulku_1115"/>
<reference evidence="3 4" key="1">
    <citation type="journal article" date="2012" name="Stand. Genomic Sci.">
        <title>Complete genome sequence of the sulfur compounds oxidizing chemolithoautotroph Sulfuricurvum kujiense type strain (YK-1(T)).</title>
        <authorList>
            <person name="Han C."/>
            <person name="Kotsyurbenko O."/>
            <person name="Chertkov O."/>
            <person name="Held B."/>
            <person name="Lapidus A."/>
            <person name="Nolan M."/>
            <person name="Lucas S."/>
            <person name="Hammon N."/>
            <person name="Deshpande S."/>
            <person name="Cheng J.F."/>
            <person name="Tapia R."/>
            <person name="Goodwin L.A."/>
            <person name="Pitluck S."/>
            <person name="Liolios K."/>
            <person name="Pagani I."/>
            <person name="Ivanova N."/>
            <person name="Mavromatis K."/>
            <person name="Mikhailova N."/>
            <person name="Pati A."/>
            <person name="Chen A."/>
            <person name="Palaniappan K."/>
            <person name="Land M."/>
            <person name="Hauser L."/>
            <person name="Chang Y.J."/>
            <person name="Jeffries C.D."/>
            <person name="Brambilla E.M."/>
            <person name="Rohde M."/>
            <person name="Spring S."/>
            <person name="Sikorski J."/>
            <person name="Goker M."/>
            <person name="Woyke T."/>
            <person name="Bristow J."/>
            <person name="Eisen J.A."/>
            <person name="Markowitz V."/>
            <person name="Hugenholtz P."/>
            <person name="Kyrpides N.C."/>
            <person name="Klenk H.P."/>
            <person name="Detter J.C."/>
        </authorList>
    </citation>
    <scope>NUCLEOTIDE SEQUENCE [LARGE SCALE GENOMIC DNA]</scope>
    <source>
        <strain evidence="4">ATCC BAA-921 / DSM 16994 / JCM 11577 / YK-1</strain>
    </source>
</reference>
<protein>
    <submittedName>
        <fullName evidence="3">Uncharacterized protein</fullName>
    </submittedName>
</protein>
<evidence type="ECO:0000256" key="2">
    <source>
        <dbReference type="SAM" id="MobiDB-lite"/>
    </source>
</evidence>